<comment type="caution">
    <text evidence="1">The sequence shown here is derived from an EMBL/GenBank/DDBJ whole genome shotgun (WGS) entry which is preliminary data.</text>
</comment>
<dbReference type="STRING" id="158500.BES08_16645"/>
<name>A0A031JVV5_9SPHN</name>
<dbReference type="EMBL" id="JFYZ01000011">
    <property type="protein sequence ID" value="EZP81871.1"/>
    <property type="molecule type" value="Genomic_DNA"/>
</dbReference>
<proteinExistence type="predicted"/>
<dbReference type="Proteomes" id="UP000024329">
    <property type="component" value="Unassembled WGS sequence"/>
</dbReference>
<protein>
    <submittedName>
        <fullName evidence="1">Uncharacterized protein</fullName>
    </submittedName>
</protein>
<organism evidence="1 2">
    <name type="scientific">Novosphingobium resinovorum</name>
    <dbReference type="NCBI Taxonomy" id="158500"/>
    <lineage>
        <taxon>Bacteria</taxon>
        <taxon>Pseudomonadati</taxon>
        <taxon>Pseudomonadota</taxon>
        <taxon>Alphaproteobacteria</taxon>
        <taxon>Sphingomonadales</taxon>
        <taxon>Sphingomonadaceae</taxon>
        <taxon>Novosphingobium</taxon>
    </lineage>
</organism>
<gene>
    <name evidence="1" type="ORF">BV97_02529</name>
</gene>
<dbReference type="PATRIC" id="fig|158500.4.peg.2583"/>
<dbReference type="AlphaFoldDB" id="A0A031JVV5"/>
<sequence length="71" mass="7952">MIRAYPTRSDLPEQIGYLQLADERGACHLKHGTFVIGAGAAKKIPRRHPTAEKSEREIGYFAAPQEDRMIS</sequence>
<accession>A0A031JVV5</accession>
<evidence type="ECO:0000313" key="1">
    <source>
        <dbReference type="EMBL" id="EZP81871.1"/>
    </source>
</evidence>
<evidence type="ECO:0000313" key="2">
    <source>
        <dbReference type="Proteomes" id="UP000024329"/>
    </source>
</evidence>
<reference evidence="1 2" key="1">
    <citation type="submission" date="2014-03" db="EMBL/GenBank/DDBJ databases">
        <title>Whole genome sequence of Novosphingobium resinovorum KF1.</title>
        <authorList>
            <person name="Gan H.M."/>
            <person name="Gan H.Y."/>
            <person name="Chew T.H."/>
            <person name="Savka M.A."/>
        </authorList>
    </citation>
    <scope>NUCLEOTIDE SEQUENCE [LARGE SCALE GENOMIC DNA]</scope>
    <source>
        <strain evidence="1 2">KF1</strain>
    </source>
</reference>